<keyword evidence="6 12" id="KW-0812">Transmembrane</keyword>
<reference evidence="13 14" key="1">
    <citation type="submission" date="2023-04" db="EMBL/GenBank/DDBJ databases">
        <title>Draft genome sequence of acteroides sedimenti strain YN3PY1.</title>
        <authorList>
            <person name="Yoshida N."/>
        </authorList>
    </citation>
    <scope>NUCLEOTIDE SEQUENCE [LARGE SCALE GENOMIC DNA]</scope>
    <source>
        <strain evidence="13 14">YN3PY1</strain>
    </source>
</reference>
<keyword evidence="11 12" id="KW-0472">Membrane</keyword>
<keyword evidence="9 12" id="KW-1133">Transmembrane helix</keyword>
<accession>A0ABN6Z3W7</accession>
<evidence type="ECO:0000256" key="10">
    <source>
        <dbReference type="ARBA" id="ARBA00023004"/>
    </source>
</evidence>
<evidence type="ECO:0000256" key="9">
    <source>
        <dbReference type="ARBA" id="ARBA00022989"/>
    </source>
</evidence>
<evidence type="ECO:0000256" key="8">
    <source>
        <dbReference type="ARBA" id="ARBA00022982"/>
    </source>
</evidence>
<feature type="transmembrane region" description="Helical" evidence="12">
    <location>
        <begin position="220"/>
        <end position="241"/>
    </location>
</feature>
<dbReference type="EMBL" id="AP028055">
    <property type="protein sequence ID" value="BEG98824.1"/>
    <property type="molecule type" value="Genomic_DNA"/>
</dbReference>
<feature type="transmembrane region" description="Helical" evidence="12">
    <location>
        <begin position="179"/>
        <end position="199"/>
    </location>
</feature>
<comment type="similarity">
    <text evidence="2">Belongs to the cytochrome ubiquinol oxidase subunit 2 family.</text>
</comment>
<evidence type="ECO:0000256" key="4">
    <source>
        <dbReference type="ARBA" id="ARBA00022475"/>
    </source>
</evidence>
<keyword evidence="7" id="KW-0479">Metal-binding</keyword>
<evidence type="ECO:0000256" key="11">
    <source>
        <dbReference type="ARBA" id="ARBA00023136"/>
    </source>
</evidence>
<feature type="transmembrane region" description="Helical" evidence="12">
    <location>
        <begin position="12"/>
        <end position="36"/>
    </location>
</feature>
<evidence type="ECO:0000313" key="14">
    <source>
        <dbReference type="Proteomes" id="UP001496674"/>
    </source>
</evidence>
<evidence type="ECO:0000256" key="2">
    <source>
        <dbReference type="ARBA" id="ARBA00007543"/>
    </source>
</evidence>
<dbReference type="PANTHER" id="PTHR43141:SF5">
    <property type="entry name" value="CYTOCHROME BD-I UBIQUINOL OXIDASE SUBUNIT 2"/>
    <property type="match status" value="1"/>
</dbReference>
<keyword evidence="8" id="KW-0249">Electron transport</keyword>
<evidence type="ECO:0000256" key="7">
    <source>
        <dbReference type="ARBA" id="ARBA00022723"/>
    </source>
</evidence>
<keyword evidence="5" id="KW-0349">Heme</keyword>
<evidence type="ECO:0000256" key="1">
    <source>
        <dbReference type="ARBA" id="ARBA00004651"/>
    </source>
</evidence>
<feature type="transmembrane region" description="Helical" evidence="12">
    <location>
        <begin position="261"/>
        <end position="282"/>
    </location>
</feature>
<feature type="transmembrane region" description="Helical" evidence="12">
    <location>
        <begin position="57"/>
        <end position="79"/>
    </location>
</feature>
<keyword evidence="3" id="KW-0813">Transport</keyword>
<evidence type="ECO:0000256" key="3">
    <source>
        <dbReference type="ARBA" id="ARBA00022448"/>
    </source>
</evidence>
<feature type="transmembrane region" description="Helical" evidence="12">
    <location>
        <begin position="345"/>
        <end position="366"/>
    </location>
</feature>
<evidence type="ECO:0000313" key="13">
    <source>
        <dbReference type="EMBL" id="BEG98824.1"/>
    </source>
</evidence>
<evidence type="ECO:0000256" key="5">
    <source>
        <dbReference type="ARBA" id="ARBA00022617"/>
    </source>
</evidence>
<comment type="subcellular location">
    <subcellularLocation>
        <location evidence="1">Cell membrane</location>
        <topology evidence="1">Multi-pass membrane protein</topology>
    </subcellularLocation>
</comment>
<name>A0ABN6Z3W7_9BACE</name>
<dbReference type="RefSeq" id="WP_353334030.1">
    <property type="nucleotide sequence ID" value="NZ_AP028055.1"/>
</dbReference>
<feature type="transmembrane region" description="Helical" evidence="12">
    <location>
        <begin position="118"/>
        <end position="142"/>
    </location>
</feature>
<organism evidence="13 14">
    <name type="scientific">Bacteroides sedimenti</name>
    <dbReference type="NCBI Taxonomy" id="2136147"/>
    <lineage>
        <taxon>Bacteria</taxon>
        <taxon>Pseudomonadati</taxon>
        <taxon>Bacteroidota</taxon>
        <taxon>Bacteroidia</taxon>
        <taxon>Bacteroidales</taxon>
        <taxon>Bacteroidaceae</taxon>
        <taxon>Bacteroides</taxon>
    </lineage>
</organism>
<gene>
    <name evidence="13" type="ORF">BSYN_10890</name>
</gene>
<protein>
    <submittedName>
        <fullName evidence="13">Cytochrome D ubiquinol oxidase subunit II</fullName>
    </submittedName>
</protein>
<feature type="transmembrane region" description="Helical" evidence="12">
    <location>
        <begin position="294"/>
        <end position="315"/>
    </location>
</feature>
<keyword evidence="14" id="KW-1185">Reference proteome</keyword>
<evidence type="ECO:0000256" key="6">
    <source>
        <dbReference type="ARBA" id="ARBA00022692"/>
    </source>
</evidence>
<evidence type="ECO:0000256" key="12">
    <source>
        <dbReference type="SAM" id="Phobius"/>
    </source>
</evidence>
<sequence length="383" mass="43021">MNTTYLFLQQYWWFLISLLGALLVFLLFVQGGNSLLFEVAKTEEQRKMLVNSTGRKWEFTFTTLVTFGGAFFASFPLFYSTSFGGAYWLWMIILFTFILQAVSYEFQSKAGNLLGKKTYQVFLVINGVVGPLLLGGAVATFFTGSNFLINKENIGNQLMPVISSWANASHGLDALLNPWNVILGLAVFFLSRVIALLYFTNNIDDAELNGRIRKALPANAGLFLLFFLLFLFKLLLMNGYAVKPETREIVMEPYKYLHNLIEMPVVLSLFLAGVVMVLFGIIRTILNKTYTKGVWFSGIGTVLTVLALFLCAGYNNTAYYPSTADIQSSLTLANSCSSMFTLKTMAIVSLLIPFVVAYIFYAWRALDRKKIDVREMNEGGHAY</sequence>
<proteinExistence type="inferred from homology"/>
<feature type="transmembrane region" description="Helical" evidence="12">
    <location>
        <begin position="85"/>
        <end position="106"/>
    </location>
</feature>
<keyword evidence="4" id="KW-1003">Cell membrane</keyword>
<dbReference type="PANTHER" id="PTHR43141">
    <property type="entry name" value="CYTOCHROME BD2 SUBUNIT II"/>
    <property type="match status" value="1"/>
</dbReference>
<dbReference type="Pfam" id="PF02322">
    <property type="entry name" value="Cyt_bd_oxida_II"/>
    <property type="match status" value="1"/>
</dbReference>
<dbReference type="Proteomes" id="UP001496674">
    <property type="component" value="Chromosome"/>
</dbReference>
<keyword evidence="10" id="KW-0408">Iron</keyword>
<dbReference type="InterPro" id="IPR003317">
    <property type="entry name" value="Cyt-d_oxidase_su2"/>
</dbReference>